<feature type="region of interest" description="Disordered" evidence="1">
    <location>
        <begin position="1"/>
        <end position="55"/>
    </location>
</feature>
<protein>
    <submittedName>
        <fullName evidence="2">Uncharacterized protein</fullName>
    </submittedName>
</protein>
<organism evidence="2 3">
    <name type="scientific">Gloeothece citriformis (strain PCC 7424)</name>
    <name type="common">Cyanothece sp. (strain PCC 7424)</name>
    <dbReference type="NCBI Taxonomy" id="65393"/>
    <lineage>
        <taxon>Bacteria</taxon>
        <taxon>Bacillati</taxon>
        <taxon>Cyanobacteriota</taxon>
        <taxon>Cyanophyceae</taxon>
        <taxon>Oscillatoriophycideae</taxon>
        <taxon>Chroococcales</taxon>
        <taxon>Aphanothecaceae</taxon>
        <taxon>Gloeothece</taxon>
        <taxon>Gloeothece citriformis</taxon>
    </lineage>
</organism>
<sequence>MLPEDKNSSSDYSHASEQQNSMTSTESTSEVRENLPKSSKKEAEIDEDLKNVGDD</sequence>
<dbReference type="HOGENOM" id="CLU_203776_0_0_3"/>
<feature type="compositionally biased region" description="Polar residues" evidence="1">
    <location>
        <begin position="9"/>
        <end position="28"/>
    </location>
</feature>
<evidence type="ECO:0000313" key="2">
    <source>
        <dbReference type="EMBL" id="ACK70220.1"/>
    </source>
</evidence>
<name>B7KCB5_GLOC7</name>
<proteinExistence type="predicted"/>
<evidence type="ECO:0000313" key="3">
    <source>
        <dbReference type="Proteomes" id="UP000002384"/>
    </source>
</evidence>
<dbReference type="KEGG" id="cyc:PCC7424_1786"/>
<reference evidence="3" key="1">
    <citation type="journal article" date="2011" name="MBio">
        <title>Novel metabolic attributes of the genus Cyanothece, comprising a group of unicellular nitrogen-fixing Cyanobacteria.</title>
        <authorList>
            <person name="Bandyopadhyay A."/>
            <person name="Elvitigala T."/>
            <person name="Welsh E."/>
            <person name="Stockel J."/>
            <person name="Liberton M."/>
            <person name="Min H."/>
            <person name="Sherman L.A."/>
            <person name="Pakrasi H.B."/>
        </authorList>
    </citation>
    <scope>NUCLEOTIDE SEQUENCE [LARGE SCALE GENOMIC DNA]</scope>
    <source>
        <strain evidence="3">PCC 7424</strain>
    </source>
</reference>
<keyword evidence="3" id="KW-1185">Reference proteome</keyword>
<dbReference type="Proteomes" id="UP000002384">
    <property type="component" value="Chromosome"/>
</dbReference>
<dbReference type="EMBL" id="CP001291">
    <property type="protein sequence ID" value="ACK70220.1"/>
    <property type="molecule type" value="Genomic_DNA"/>
</dbReference>
<feature type="compositionally biased region" description="Basic and acidic residues" evidence="1">
    <location>
        <begin position="29"/>
        <end position="55"/>
    </location>
</feature>
<gene>
    <name evidence="2" type="ordered locus">PCC7424_1786</name>
</gene>
<dbReference type="RefSeq" id="WP_012599163.1">
    <property type="nucleotide sequence ID" value="NC_011729.1"/>
</dbReference>
<accession>B7KCB5</accession>
<evidence type="ECO:0000256" key="1">
    <source>
        <dbReference type="SAM" id="MobiDB-lite"/>
    </source>
</evidence>
<dbReference type="AlphaFoldDB" id="B7KCB5"/>